<dbReference type="Pfam" id="PF13041">
    <property type="entry name" value="PPR_2"/>
    <property type="match status" value="2"/>
</dbReference>
<keyword evidence="1" id="KW-0677">Repeat</keyword>
<dbReference type="GO" id="GO:0003723">
    <property type="term" value="F:RNA binding"/>
    <property type="evidence" value="ECO:0007669"/>
    <property type="project" value="InterPro"/>
</dbReference>
<dbReference type="AlphaFoldDB" id="A0A6I9QGR0"/>
<dbReference type="OrthoDB" id="1372509at2759"/>
<dbReference type="Pfam" id="PF20431">
    <property type="entry name" value="E_motif"/>
    <property type="match status" value="1"/>
</dbReference>
<feature type="repeat" description="PPR" evidence="2">
    <location>
        <begin position="278"/>
        <end position="312"/>
    </location>
</feature>
<dbReference type="InterPro" id="IPR002885">
    <property type="entry name" value="PPR_rpt"/>
</dbReference>
<name>A0A6I9QGR0_ELAGV</name>
<dbReference type="Gene3D" id="1.25.40.10">
    <property type="entry name" value="Tetratricopeptide repeat domain"/>
    <property type="match status" value="4"/>
</dbReference>
<protein>
    <submittedName>
        <fullName evidence="4">Pentatricopeptide repeat-containing protein At4g38010</fullName>
    </submittedName>
</protein>
<evidence type="ECO:0000256" key="1">
    <source>
        <dbReference type="ARBA" id="ARBA00022737"/>
    </source>
</evidence>
<dbReference type="Pfam" id="PF01535">
    <property type="entry name" value="PPR"/>
    <property type="match status" value="2"/>
</dbReference>
<dbReference type="Proteomes" id="UP000504607">
    <property type="component" value="Unplaced"/>
</dbReference>
<proteinExistence type="predicted"/>
<gene>
    <name evidence="4" type="primary">LOC105034718</name>
</gene>
<feature type="repeat" description="PPR" evidence="2">
    <location>
        <begin position="76"/>
        <end position="106"/>
    </location>
</feature>
<evidence type="ECO:0000313" key="3">
    <source>
        <dbReference type="Proteomes" id="UP000504607"/>
    </source>
</evidence>
<reference evidence="4" key="1">
    <citation type="submission" date="2025-08" db="UniProtKB">
        <authorList>
            <consortium name="RefSeq"/>
        </authorList>
    </citation>
    <scope>IDENTIFICATION</scope>
</reference>
<evidence type="ECO:0000313" key="4">
    <source>
        <dbReference type="RefSeq" id="XP_010908276.3"/>
    </source>
</evidence>
<evidence type="ECO:0000256" key="2">
    <source>
        <dbReference type="PROSITE-ProRule" id="PRU00708"/>
    </source>
</evidence>
<organism evidence="3 4">
    <name type="scientific">Elaeis guineensis var. tenera</name>
    <name type="common">Oil palm</name>
    <dbReference type="NCBI Taxonomy" id="51953"/>
    <lineage>
        <taxon>Eukaryota</taxon>
        <taxon>Viridiplantae</taxon>
        <taxon>Streptophyta</taxon>
        <taxon>Embryophyta</taxon>
        <taxon>Tracheophyta</taxon>
        <taxon>Spermatophyta</taxon>
        <taxon>Magnoliopsida</taxon>
        <taxon>Liliopsida</taxon>
        <taxon>Arecaceae</taxon>
        <taxon>Arecoideae</taxon>
        <taxon>Cocoseae</taxon>
        <taxon>Elaeidinae</taxon>
        <taxon>Elaeis</taxon>
    </lineage>
</organism>
<sequence>MVQLSSHDHFTYTYALKAASLLLPNATHKGHEIHARVLKSGHHADLFIQNALINFYSSAADVASVRRAFAGIARPDVVSWTSLVSALARSGREAEALAAFASMDARPNPMTLVSVLPACSRLKGLNLGKSIHAFGLRTFGGHGSNLILDNAILEMYVRCGDLVAARHLFGEMAGRDVVSWTTLIAGYARNQSSEEAIAVFSEMLWDGETAPNEATLVSVLRACASLGALRFGKCVHSCFFKNCIGVDGLVGNALVNFYAKCGDVGMSGKVFTGISCRDLVSWCTMIWGMAMNGRGKQALQLFASMLCQGVRPDGLAFLAVLSACCHAGLVDQGLMIFRAMSEVYGIMPQKEHYTCMVDAYGRAGKLKEAESLVQGMPAEIDGHAWGALLSSCSLLGGDKVESESLSGQVLEGDVSVGGGMYALVSNMLASGGRWESSHSVRELMKARRIRKIAGCSWIELH</sequence>
<dbReference type="RefSeq" id="XP_010908276.3">
    <property type="nucleotide sequence ID" value="XM_010909974.3"/>
</dbReference>
<dbReference type="KEGG" id="egu:105034718"/>
<dbReference type="InterPro" id="IPR011990">
    <property type="entry name" value="TPR-like_helical_dom_sf"/>
</dbReference>
<feature type="repeat" description="PPR" evidence="2">
    <location>
        <begin position="176"/>
        <end position="210"/>
    </location>
</feature>
<dbReference type="FunFam" id="1.25.40.10:FF:000381">
    <property type="entry name" value="Pentatricopeptide repeat-containing protein"/>
    <property type="match status" value="1"/>
</dbReference>
<dbReference type="FunFam" id="1.25.40.10:FF:000090">
    <property type="entry name" value="Pentatricopeptide repeat-containing protein, chloroplastic"/>
    <property type="match status" value="1"/>
</dbReference>
<dbReference type="InterPro" id="IPR046848">
    <property type="entry name" value="E_motif"/>
</dbReference>
<dbReference type="InParanoid" id="A0A6I9QGR0"/>
<dbReference type="InterPro" id="IPR046960">
    <property type="entry name" value="PPR_At4g14850-like_plant"/>
</dbReference>
<dbReference type="NCBIfam" id="TIGR00756">
    <property type="entry name" value="PPR"/>
    <property type="match status" value="3"/>
</dbReference>
<dbReference type="GO" id="GO:0009451">
    <property type="term" value="P:RNA modification"/>
    <property type="evidence" value="ECO:0007669"/>
    <property type="project" value="InterPro"/>
</dbReference>
<accession>A0A6I9QGR0</accession>
<keyword evidence="3" id="KW-1185">Reference proteome</keyword>
<dbReference type="PANTHER" id="PTHR24015">
    <property type="entry name" value="OS07G0578800 PROTEIN-RELATED"/>
    <property type="match status" value="1"/>
</dbReference>
<dbReference type="PANTHER" id="PTHR24015:SF548">
    <property type="entry name" value="OS08G0340900 PROTEIN"/>
    <property type="match status" value="1"/>
</dbReference>
<dbReference type="PROSITE" id="PS51375">
    <property type="entry name" value="PPR"/>
    <property type="match status" value="3"/>
</dbReference>